<keyword evidence="2" id="KW-0812">Transmembrane</keyword>
<feature type="transmembrane region" description="Helical" evidence="2">
    <location>
        <begin position="72"/>
        <end position="93"/>
    </location>
</feature>
<reference evidence="4 5" key="1">
    <citation type="journal article" date="2013" name="Genome Announc.">
        <title>Draft Genome Sequence of the Cellulolytic, Mesophilic, Anaerobic Bacterium Clostridium termitidis Strain CT1112 (DSM 5398).</title>
        <authorList>
            <person name="Lal S."/>
            <person name="Ramachandran U."/>
            <person name="Zhang X."/>
            <person name="Munir R."/>
            <person name="Sparling R."/>
            <person name="Levin D.B."/>
        </authorList>
    </citation>
    <scope>NUCLEOTIDE SEQUENCE [LARGE SCALE GENOMIC DNA]</scope>
    <source>
        <strain evidence="4 5">CT1112</strain>
    </source>
</reference>
<evidence type="ECO:0000256" key="1">
    <source>
        <dbReference type="SAM" id="MobiDB-lite"/>
    </source>
</evidence>
<dbReference type="PATRIC" id="fig|1195236.3.peg.2239"/>
<dbReference type="InterPro" id="IPR008756">
    <property type="entry name" value="Peptidase_M56"/>
</dbReference>
<evidence type="ECO:0000259" key="3">
    <source>
        <dbReference type="Pfam" id="PF05569"/>
    </source>
</evidence>
<organism evidence="4 5">
    <name type="scientific">Ruminiclostridium cellobioparum subsp. termitidis CT1112</name>
    <dbReference type="NCBI Taxonomy" id="1195236"/>
    <lineage>
        <taxon>Bacteria</taxon>
        <taxon>Bacillati</taxon>
        <taxon>Bacillota</taxon>
        <taxon>Clostridia</taxon>
        <taxon>Eubacteriales</taxon>
        <taxon>Oscillospiraceae</taxon>
        <taxon>Ruminiclostridium</taxon>
    </lineage>
</organism>
<comment type="caution">
    <text evidence="4">The sequence shown here is derived from an EMBL/GenBank/DDBJ whole genome shotgun (WGS) entry which is preliminary data.</text>
</comment>
<proteinExistence type="predicted"/>
<dbReference type="STRING" id="1195236.CTER_1945"/>
<keyword evidence="5" id="KW-1185">Reference proteome</keyword>
<dbReference type="PANTHER" id="PTHR34978">
    <property type="entry name" value="POSSIBLE SENSOR-TRANSDUCER PROTEIN BLAR"/>
    <property type="match status" value="1"/>
</dbReference>
<gene>
    <name evidence="4" type="ORF">CTER_1945</name>
</gene>
<sequence>MNILTMSLSASVFILAIIIIRALALYSLPKMTFFALWIVALCRLIIPFSVHSPFSLYTLINMLRTHFSTTDATIIGMASINVGAAVDTINISLPKTASENISPLIAVWFIGFLACALFFLITHFRWRSEYKTALPIDNEFIRAWQQIHLIRRKVEIRQSDKITSPLAYGIFRPVILLPKGTEWANEKHLEYILMHEYVHIRRFDIIMKLLLIAAVCVHWFNPLVWIMYILANRDIELSCDEAVLRAVGGTMKSAYALTLIKLEEKRSSMIPLISNFSKNAIEERIVSIMKMKKITIITFLATVLIVAGLSTVFATIAKNDTRNSDRVSTTESSTSTVAVPSSSNSTISPDRLAKIEADTPSAKPIDEKALQEYWKMGALNVDGVPYLPLVDTAKNLGYTVNVDTKNIDSAEYPNTVEYNYELVKDGKSLGIASIDISNGKVVTYMIDGIFLNTHDKATNIILQKDTVYMSAQLFKEALDTSNKLP</sequence>
<feature type="transmembrane region" description="Helical" evidence="2">
    <location>
        <begin position="294"/>
        <end position="317"/>
    </location>
</feature>
<dbReference type="PANTHER" id="PTHR34978:SF3">
    <property type="entry name" value="SLR0241 PROTEIN"/>
    <property type="match status" value="1"/>
</dbReference>
<keyword evidence="2" id="KW-0472">Membrane</keyword>
<dbReference type="Pfam" id="PF05569">
    <property type="entry name" value="Peptidase_M56"/>
    <property type="match status" value="1"/>
</dbReference>
<dbReference type="AlphaFoldDB" id="S0FU86"/>
<dbReference type="InterPro" id="IPR052173">
    <property type="entry name" value="Beta-lactam_resp_regulator"/>
</dbReference>
<feature type="transmembrane region" description="Helical" evidence="2">
    <location>
        <begin position="105"/>
        <end position="124"/>
    </location>
</feature>
<feature type="transmembrane region" description="Helical" evidence="2">
    <location>
        <begin position="209"/>
        <end position="230"/>
    </location>
</feature>
<keyword evidence="2" id="KW-1133">Transmembrane helix</keyword>
<dbReference type="eggNOG" id="COG4219">
    <property type="taxonomic scope" value="Bacteria"/>
</dbReference>
<feature type="domain" description="Peptidase M56" evidence="3">
    <location>
        <begin position="3"/>
        <end position="287"/>
    </location>
</feature>
<accession>S0FU86</accession>
<dbReference type="EMBL" id="AORV01000031">
    <property type="protein sequence ID" value="EMS72078.1"/>
    <property type="molecule type" value="Genomic_DNA"/>
</dbReference>
<feature type="transmembrane region" description="Helical" evidence="2">
    <location>
        <begin position="34"/>
        <end position="60"/>
    </location>
</feature>
<dbReference type="RefSeq" id="WP_004625592.1">
    <property type="nucleotide sequence ID" value="NZ_AORV01000031.1"/>
</dbReference>
<dbReference type="Proteomes" id="UP000014155">
    <property type="component" value="Unassembled WGS sequence"/>
</dbReference>
<feature type="transmembrane region" description="Helical" evidence="2">
    <location>
        <begin position="7"/>
        <end position="28"/>
    </location>
</feature>
<evidence type="ECO:0000256" key="2">
    <source>
        <dbReference type="SAM" id="Phobius"/>
    </source>
</evidence>
<evidence type="ECO:0000313" key="5">
    <source>
        <dbReference type="Proteomes" id="UP000014155"/>
    </source>
</evidence>
<evidence type="ECO:0000313" key="4">
    <source>
        <dbReference type="EMBL" id="EMS72078.1"/>
    </source>
</evidence>
<name>S0FU86_RUMCE</name>
<protein>
    <submittedName>
        <fullName evidence="4">Peptidase M56 family protein</fullName>
    </submittedName>
</protein>
<feature type="compositionally biased region" description="Low complexity" evidence="1">
    <location>
        <begin position="326"/>
        <end position="346"/>
    </location>
</feature>
<dbReference type="CDD" id="cd07341">
    <property type="entry name" value="M56_BlaR1_MecR1_like"/>
    <property type="match status" value="1"/>
</dbReference>
<feature type="region of interest" description="Disordered" evidence="1">
    <location>
        <begin position="323"/>
        <end position="348"/>
    </location>
</feature>